<evidence type="ECO:0000256" key="1">
    <source>
        <dbReference type="ARBA" id="ARBA00023015"/>
    </source>
</evidence>
<organism evidence="5 6">
    <name type="scientific">Luteolibacter arcticus</name>
    <dbReference type="NCBI Taxonomy" id="1581411"/>
    <lineage>
        <taxon>Bacteria</taxon>
        <taxon>Pseudomonadati</taxon>
        <taxon>Verrucomicrobiota</taxon>
        <taxon>Verrucomicrobiia</taxon>
        <taxon>Verrucomicrobiales</taxon>
        <taxon>Verrucomicrobiaceae</taxon>
        <taxon>Luteolibacter</taxon>
    </lineage>
</organism>
<comment type="caution">
    <text evidence="5">The sequence shown here is derived from an EMBL/GenBank/DDBJ whole genome shotgun (WGS) entry which is preliminary data.</text>
</comment>
<evidence type="ECO:0000256" key="2">
    <source>
        <dbReference type="ARBA" id="ARBA00023125"/>
    </source>
</evidence>
<dbReference type="PANTHER" id="PTHR33204:SF29">
    <property type="entry name" value="TRANSCRIPTIONAL REGULATOR"/>
    <property type="match status" value="1"/>
</dbReference>
<gene>
    <name evidence="5" type="ORF">OKA05_20230</name>
</gene>
<keyword evidence="2" id="KW-0238">DNA-binding</keyword>
<dbReference type="PROSITE" id="PS51118">
    <property type="entry name" value="HTH_HXLR"/>
    <property type="match status" value="1"/>
</dbReference>
<dbReference type="InterPro" id="IPR002577">
    <property type="entry name" value="HTH_HxlR"/>
</dbReference>
<evidence type="ECO:0000259" key="4">
    <source>
        <dbReference type="PROSITE" id="PS51118"/>
    </source>
</evidence>
<proteinExistence type="predicted"/>
<name>A0ABT3GN27_9BACT</name>
<dbReference type="InterPro" id="IPR036388">
    <property type="entry name" value="WH-like_DNA-bd_sf"/>
</dbReference>
<keyword evidence="3" id="KW-0804">Transcription</keyword>
<reference evidence="5 6" key="1">
    <citation type="submission" date="2022-10" db="EMBL/GenBank/DDBJ databases">
        <title>Luteolibacter arcticus strain CCTCC AB 2014275, whole genome shotgun sequencing project.</title>
        <authorList>
            <person name="Zhao G."/>
            <person name="Shen L."/>
        </authorList>
    </citation>
    <scope>NUCLEOTIDE SEQUENCE [LARGE SCALE GENOMIC DNA]</scope>
    <source>
        <strain evidence="5 6">CCTCC AB 2014275</strain>
    </source>
</reference>
<keyword evidence="6" id="KW-1185">Reference proteome</keyword>
<sequence length="123" mass="13969">MKAARDYSPKIDPLRDHCPVRAAIDVLSGRWKPSILWELKAEARRYSDLQGALPGISAQALTLQLRQLESDGIVLRTVYAEIPARVEYSLTDHGRSLSQVMDELERWGARHLEREGKQACICR</sequence>
<dbReference type="SUPFAM" id="SSF46785">
    <property type="entry name" value="Winged helix' DNA-binding domain"/>
    <property type="match status" value="1"/>
</dbReference>
<dbReference type="Pfam" id="PF01638">
    <property type="entry name" value="HxlR"/>
    <property type="match status" value="1"/>
</dbReference>
<dbReference type="InterPro" id="IPR036390">
    <property type="entry name" value="WH_DNA-bd_sf"/>
</dbReference>
<feature type="domain" description="HTH hxlR-type" evidence="4">
    <location>
        <begin position="18"/>
        <end position="116"/>
    </location>
</feature>
<protein>
    <submittedName>
        <fullName evidence="5">Helix-turn-helix transcriptional regulator</fullName>
    </submittedName>
</protein>
<dbReference type="RefSeq" id="WP_264489011.1">
    <property type="nucleotide sequence ID" value="NZ_JAPDDT010000010.1"/>
</dbReference>
<dbReference type="Gene3D" id="1.10.10.10">
    <property type="entry name" value="Winged helix-like DNA-binding domain superfamily/Winged helix DNA-binding domain"/>
    <property type="match status" value="1"/>
</dbReference>
<accession>A0ABT3GN27</accession>
<dbReference type="EMBL" id="JAPDDT010000010">
    <property type="protein sequence ID" value="MCW1924902.1"/>
    <property type="molecule type" value="Genomic_DNA"/>
</dbReference>
<dbReference type="PANTHER" id="PTHR33204">
    <property type="entry name" value="TRANSCRIPTIONAL REGULATOR, MARR FAMILY"/>
    <property type="match status" value="1"/>
</dbReference>
<evidence type="ECO:0000256" key="3">
    <source>
        <dbReference type="ARBA" id="ARBA00023163"/>
    </source>
</evidence>
<evidence type="ECO:0000313" key="6">
    <source>
        <dbReference type="Proteomes" id="UP001320876"/>
    </source>
</evidence>
<dbReference type="Proteomes" id="UP001320876">
    <property type="component" value="Unassembled WGS sequence"/>
</dbReference>
<evidence type="ECO:0000313" key="5">
    <source>
        <dbReference type="EMBL" id="MCW1924902.1"/>
    </source>
</evidence>
<keyword evidence="1" id="KW-0805">Transcription regulation</keyword>